<dbReference type="PANTHER" id="PTHR46148">
    <property type="entry name" value="CHROMO DOMAIN-CONTAINING PROTEIN"/>
    <property type="match status" value="1"/>
</dbReference>
<name>A0A6L2LH70_TANCI</name>
<reference evidence="2" key="1">
    <citation type="journal article" date="2019" name="Sci. Rep.">
        <title>Draft genome of Tanacetum cinerariifolium, the natural source of mosquito coil.</title>
        <authorList>
            <person name="Yamashiro T."/>
            <person name="Shiraishi A."/>
            <person name="Satake H."/>
            <person name="Nakayama K."/>
        </authorList>
    </citation>
    <scope>NUCLEOTIDE SEQUENCE</scope>
</reference>
<keyword evidence="2" id="KW-0695">RNA-directed DNA polymerase</keyword>
<keyword evidence="2" id="KW-0548">Nucleotidyltransferase</keyword>
<dbReference type="AlphaFoldDB" id="A0A6L2LH70"/>
<keyword evidence="2" id="KW-0808">Transferase</keyword>
<proteinExistence type="predicted"/>
<dbReference type="Pfam" id="PF24626">
    <property type="entry name" value="SH3_Tf2-1"/>
    <property type="match status" value="1"/>
</dbReference>
<sequence length="192" mass="22528">MKLSGCYIVQETTKKIIQIRKRLVTARDHQKKYADKRRKPLEFKVEDRVLLKVSSWKGVARFDKKGKLAPWYMGPFEIVERVGPIAYRLRLPQELSCVHDVFHVSNLKECLAESDMQVSLDEIKVDGKLYFVEEPVKILDRQVKKLKRSWIPIVKVRLDFRRGAKFTWELKDQFKAKYPHFFATSSSVAIAS</sequence>
<protein>
    <submittedName>
        <fullName evidence="2">Putative reverse transcriptase domain-containing protein</fullName>
    </submittedName>
</protein>
<dbReference type="PANTHER" id="PTHR46148:SF59">
    <property type="entry name" value="NUCLEOTIDYLTRANSFERASE, RIBONUCLEASE H"/>
    <property type="match status" value="1"/>
</dbReference>
<gene>
    <name evidence="2" type="ORF">Tci_032295</name>
</gene>
<comment type="caution">
    <text evidence="2">The sequence shown here is derived from an EMBL/GenBank/DDBJ whole genome shotgun (WGS) entry which is preliminary data.</text>
</comment>
<evidence type="ECO:0000259" key="1">
    <source>
        <dbReference type="Pfam" id="PF24626"/>
    </source>
</evidence>
<organism evidence="2">
    <name type="scientific">Tanacetum cinerariifolium</name>
    <name type="common">Dalmatian daisy</name>
    <name type="synonym">Chrysanthemum cinerariifolium</name>
    <dbReference type="NCBI Taxonomy" id="118510"/>
    <lineage>
        <taxon>Eukaryota</taxon>
        <taxon>Viridiplantae</taxon>
        <taxon>Streptophyta</taxon>
        <taxon>Embryophyta</taxon>
        <taxon>Tracheophyta</taxon>
        <taxon>Spermatophyta</taxon>
        <taxon>Magnoliopsida</taxon>
        <taxon>eudicotyledons</taxon>
        <taxon>Gunneridae</taxon>
        <taxon>Pentapetalae</taxon>
        <taxon>asterids</taxon>
        <taxon>campanulids</taxon>
        <taxon>Asterales</taxon>
        <taxon>Asteraceae</taxon>
        <taxon>Asteroideae</taxon>
        <taxon>Anthemideae</taxon>
        <taxon>Anthemidinae</taxon>
        <taxon>Tanacetum</taxon>
    </lineage>
</organism>
<dbReference type="EMBL" id="BKCJ010004316">
    <property type="protein sequence ID" value="GEU60317.1"/>
    <property type="molecule type" value="Genomic_DNA"/>
</dbReference>
<evidence type="ECO:0000313" key="2">
    <source>
        <dbReference type="EMBL" id="GEU60317.1"/>
    </source>
</evidence>
<dbReference type="InterPro" id="IPR056924">
    <property type="entry name" value="SH3_Tf2-1"/>
</dbReference>
<accession>A0A6L2LH70</accession>
<feature type="domain" description="Tf2-1-like SH3-like" evidence="1">
    <location>
        <begin position="47"/>
        <end position="110"/>
    </location>
</feature>
<dbReference type="GO" id="GO:0003964">
    <property type="term" value="F:RNA-directed DNA polymerase activity"/>
    <property type="evidence" value="ECO:0007669"/>
    <property type="project" value="UniProtKB-KW"/>
</dbReference>